<dbReference type="InterPro" id="IPR000572">
    <property type="entry name" value="OxRdtase_Mopterin-bd_dom"/>
</dbReference>
<name>A0A173LID4_9ACTN</name>
<dbReference type="GO" id="GO:0008482">
    <property type="term" value="F:sulfite oxidase activity"/>
    <property type="evidence" value="ECO:0007669"/>
    <property type="project" value="TreeGrafter"/>
</dbReference>
<evidence type="ECO:0000256" key="1">
    <source>
        <dbReference type="SAM" id="Phobius"/>
    </source>
</evidence>
<feature type="transmembrane region" description="Helical" evidence="1">
    <location>
        <begin position="27"/>
        <end position="48"/>
    </location>
</feature>
<dbReference type="PANTHER" id="PTHR19372:SF7">
    <property type="entry name" value="SULFITE OXIDASE, MITOCHONDRIAL"/>
    <property type="match status" value="1"/>
</dbReference>
<gene>
    <name evidence="3" type="ORF">BJL86_0236</name>
</gene>
<dbReference type="Pfam" id="PF00174">
    <property type="entry name" value="Oxidored_molyb"/>
    <property type="match status" value="1"/>
</dbReference>
<feature type="transmembrane region" description="Helical" evidence="1">
    <location>
        <begin position="175"/>
        <end position="199"/>
    </location>
</feature>
<dbReference type="SUPFAM" id="SSF56524">
    <property type="entry name" value="Oxidoreductase molybdopterin-binding domain"/>
    <property type="match status" value="1"/>
</dbReference>
<sequence length="529" mass="55602">MSNETGGLSSGGNRGARVGRHVRRASVGLLAAMMVAALGHLLSFLIAAGSSPVAAVADAIVAQAPSAMREFAISTFGTADKPALVVGIIGAITVLAVAAGVAERVARPWGSLLLGVLALAGVVAAVSRPTATWAWAIPSIVGGAAGIAVLRFGIRLTDARSPVPKGGDPSGPSRRTFLAFVGGVAGLTVAIGGLGVGLARKASDLAAERLRIALPSVAAKLQAPRPGPEVEAPVSDGTAFITPNEDFYRIDTALQLPAISVEEWSLRIHGMVDREIELSWQDLNDRMAMERIITLTCVSNEIGGSLAGNATWTGFPIRDLLDEVGVRPGADMLLSTSADGWTSGTPIAALTDGRDAMLAVGMNGEPLPIEHGYPVRQVVPGLYGYVSATKWVVDWEITRFDQASAYWTDRGWGEKGPIKTASRIDRPAPLAELTAGVNVIAGTAWAQHRGISKVEVRVDQGPWREAQTAAAYSVDTWQMWSWEWDATPGIHTVVVRATDNDGELQTERRQGTVPDGATGWHSRTFRVVG</sequence>
<reference evidence="3 4" key="1">
    <citation type="submission" date="2016-06" db="EMBL/GenBank/DDBJ databases">
        <title>Complete genome sequence of a saline-alkali tolerant type strain Dietzia timorensis ID05-A0528T.</title>
        <authorList>
            <person name="Wu X."/>
        </authorList>
    </citation>
    <scope>NUCLEOTIDE SEQUENCE [LARGE SCALE GENOMIC DNA]</scope>
    <source>
        <strain evidence="3 4">ID05-A0528</strain>
    </source>
</reference>
<dbReference type="OrthoDB" id="9795587at2"/>
<dbReference type="STRING" id="499555.BJL86_0236"/>
<keyword evidence="4" id="KW-1185">Reference proteome</keyword>
<keyword evidence="1" id="KW-0472">Membrane</keyword>
<dbReference type="AlphaFoldDB" id="A0A173LID4"/>
<dbReference type="InterPro" id="IPR036374">
    <property type="entry name" value="OxRdtase_Mopterin-bd_sf"/>
</dbReference>
<dbReference type="GO" id="GO:0006790">
    <property type="term" value="P:sulfur compound metabolic process"/>
    <property type="evidence" value="ECO:0007669"/>
    <property type="project" value="TreeGrafter"/>
</dbReference>
<organism evidence="3 4">
    <name type="scientific">Dietzia timorensis</name>
    <dbReference type="NCBI Taxonomy" id="499555"/>
    <lineage>
        <taxon>Bacteria</taxon>
        <taxon>Bacillati</taxon>
        <taxon>Actinomycetota</taxon>
        <taxon>Actinomycetes</taxon>
        <taxon>Mycobacteriales</taxon>
        <taxon>Dietziaceae</taxon>
        <taxon>Dietzia</taxon>
    </lineage>
</organism>
<dbReference type="InterPro" id="IPR014756">
    <property type="entry name" value="Ig_E-set"/>
</dbReference>
<feature type="domain" description="Oxidoreductase molybdopterin-binding" evidence="2">
    <location>
        <begin position="255"/>
        <end position="404"/>
    </location>
</feature>
<keyword evidence="1" id="KW-1133">Transmembrane helix</keyword>
<evidence type="ECO:0000259" key="2">
    <source>
        <dbReference type="Pfam" id="PF00174"/>
    </source>
</evidence>
<proteinExistence type="predicted"/>
<dbReference type="EMBL" id="CP015961">
    <property type="protein sequence ID" value="ANI91047.1"/>
    <property type="molecule type" value="Genomic_DNA"/>
</dbReference>
<dbReference type="PANTHER" id="PTHR19372">
    <property type="entry name" value="SULFITE REDUCTASE"/>
    <property type="match status" value="1"/>
</dbReference>
<feature type="transmembrane region" description="Helical" evidence="1">
    <location>
        <begin position="109"/>
        <end position="127"/>
    </location>
</feature>
<evidence type="ECO:0000313" key="4">
    <source>
        <dbReference type="Proteomes" id="UP000186104"/>
    </source>
</evidence>
<evidence type="ECO:0000313" key="3">
    <source>
        <dbReference type="EMBL" id="ANI91047.1"/>
    </source>
</evidence>
<dbReference type="Gene3D" id="2.60.40.650">
    <property type="match status" value="1"/>
</dbReference>
<feature type="transmembrane region" description="Helical" evidence="1">
    <location>
        <begin position="83"/>
        <end position="102"/>
    </location>
</feature>
<dbReference type="GO" id="GO:0043546">
    <property type="term" value="F:molybdopterin cofactor binding"/>
    <property type="evidence" value="ECO:0007669"/>
    <property type="project" value="TreeGrafter"/>
</dbReference>
<keyword evidence="1" id="KW-0812">Transmembrane</keyword>
<dbReference type="KEGG" id="dtm:BJL86_0236"/>
<accession>A0A173LID4</accession>
<dbReference type="Proteomes" id="UP000186104">
    <property type="component" value="Chromosome"/>
</dbReference>
<dbReference type="RefSeq" id="WP_082908376.1">
    <property type="nucleotide sequence ID" value="NZ_CP015961.1"/>
</dbReference>
<dbReference type="Gene3D" id="3.90.420.10">
    <property type="entry name" value="Oxidoreductase, molybdopterin-binding domain"/>
    <property type="match status" value="1"/>
</dbReference>
<feature type="transmembrane region" description="Helical" evidence="1">
    <location>
        <begin position="133"/>
        <end position="154"/>
    </location>
</feature>
<dbReference type="GO" id="GO:0020037">
    <property type="term" value="F:heme binding"/>
    <property type="evidence" value="ECO:0007669"/>
    <property type="project" value="TreeGrafter"/>
</dbReference>
<protein>
    <submittedName>
        <fullName evidence="3">Putative oxidoreductase YuiH</fullName>
    </submittedName>
</protein>
<dbReference type="SUPFAM" id="SSF81296">
    <property type="entry name" value="E set domains"/>
    <property type="match status" value="1"/>
</dbReference>